<reference evidence="1 2" key="1">
    <citation type="journal article" date="2014" name="Genome Announc.">
        <title>Genome Sequences of Three Novel Bacillus cereus Bacteriophages.</title>
        <authorList>
            <person name="Grose J.H."/>
            <person name="Jensen J.D."/>
            <person name="Merrill B.D."/>
            <person name="Fisher J.N."/>
            <person name="Burnett S.H."/>
            <person name="Breakwell D.P."/>
        </authorList>
    </citation>
    <scope>NUCLEOTIDE SEQUENCE [LARGE SCALE GENOMIC DNA]</scope>
</reference>
<dbReference type="GeneID" id="26642132"/>
<keyword evidence="2" id="KW-1185">Reference proteome</keyword>
<dbReference type="KEGG" id="vg:26642132"/>
<dbReference type="EMBL" id="KC595512">
    <property type="protein sequence ID" value="AGR46897.1"/>
    <property type="molecule type" value="Genomic_DNA"/>
</dbReference>
<dbReference type="RefSeq" id="YP_009215794.1">
    <property type="nucleotide sequence ID" value="NC_028982.1"/>
</dbReference>
<name>S5MSX7_9CAUD</name>
<sequence length="76" mass="8728">MSNPYVSPSKAVLDWLSNEVRNNMIDTNEFYTKNGEEPIEFTQDDIEAVVQNILEGLHESIITPNVNNRLGIKEEY</sequence>
<dbReference type="OrthoDB" id="40008at10239"/>
<protein>
    <submittedName>
        <fullName evidence="1">Uncharacterized protein</fullName>
    </submittedName>
</protein>
<evidence type="ECO:0000313" key="1">
    <source>
        <dbReference type="EMBL" id="AGR46897.1"/>
    </source>
</evidence>
<evidence type="ECO:0000313" key="2">
    <source>
        <dbReference type="Proteomes" id="UP000015092"/>
    </source>
</evidence>
<organism evidence="1 2">
    <name type="scientific">Bacillus phage JL</name>
    <dbReference type="NCBI Taxonomy" id="1296655"/>
    <lineage>
        <taxon>Viruses</taxon>
        <taxon>Duplodnaviria</taxon>
        <taxon>Heunggongvirae</taxon>
        <taxon>Uroviricota</taxon>
        <taxon>Caudoviricetes</taxon>
        <taxon>Herelleviridae</taxon>
        <taxon>Spounavirinae</taxon>
        <taxon>Siminovitchvirus</taxon>
        <taxon>Siminovitchvirus JL</taxon>
    </lineage>
</organism>
<gene>
    <name evidence="1" type="ORF">JL_14</name>
</gene>
<accession>S5MSX7</accession>
<dbReference type="Proteomes" id="UP000015092">
    <property type="component" value="Segment"/>
</dbReference>
<proteinExistence type="predicted"/>